<evidence type="ECO:0000313" key="2">
    <source>
        <dbReference type="EMBL" id="RDX96003.1"/>
    </source>
</evidence>
<organism evidence="2 3">
    <name type="scientific">Mucuna pruriens</name>
    <name type="common">Velvet bean</name>
    <name type="synonym">Dolichos pruriens</name>
    <dbReference type="NCBI Taxonomy" id="157652"/>
    <lineage>
        <taxon>Eukaryota</taxon>
        <taxon>Viridiplantae</taxon>
        <taxon>Streptophyta</taxon>
        <taxon>Embryophyta</taxon>
        <taxon>Tracheophyta</taxon>
        <taxon>Spermatophyta</taxon>
        <taxon>Magnoliopsida</taxon>
        <taxon>eudicotyledons</taxon>
        <taxon>Gunneridae</taxon>
        <taxon>Pentapetalae</taxon>
        <taxon>rosids</taxon>
        <taxon>fabids</taxon>
        <taxon>Fabales</taxon>
        <taxon>Fabaceae</taxon>
        <taxon>Papilionoideae</taxon>
        <taxon>50 kb inversion clade</taxon>
        <taxon>NPAAA clade</taxon>
        <taxon>indigoferoid/millettioid clade</taxon>
        <taxon>Phaseoleae</taxon>
        <taxon>Mucuna</taxon>
    </lineage>
</organism>
<dbReference type="Proteomes" id="UP000257109">
    <property type="component" value="Unassembled WGS sequence"/>
</dbReference>
<name>A0A371GZW5_MUCPR</name>
<reference evidence="2" key="1">
    <citation type="submission" date="2018-05" db="EMBL/GenBank/DDBJ databases">
        <title>Draft genome of Mucuna pruriens seed.</title>
        <authorList>
            <person name="Nnadi N.E."/>
            <person name="Vos R."/>
            <person name="Hasami M.H."/>
            <person name="Devisetty U.K."/>
            <person name="Aguiy J.C."/>
        </authorList>
    </citation>
    <scope>NUCLEOTIDE SEQUENCE [LARGE SCALE GENOMIC DNA]</scope>
    <source>
        <strain evidence="2">JCA_2017</strain>
    </source>
</reference>
<dbReference type="Pfam" id="PF14223">
    <property type="entry name" value="Retrotran_gag_2"/>
    <property type="match status" value="1"/>
</dbReference>
<proteinExistence type="predicted"/>
<dbReference type="AlphaFoldDB" id="A0A371GZW5"/>
<comment type="caution">
    <text evidence="2">The sequence shown here is derived from an EMBL/GenBank/DDBJ whole genome shotgun (WGS) entry which is preliminary data.</text>
</comment>
<evidence type="ECO:0000313" key="3">
    <source>
        <dbReference type="Proteomes" id="UP000257109"/>
    </source>
</evidence>
<dbReference type="OrthoDB" id="1436818at2759"/>
<dbReference type="InterPro" id="IPR013103">
    <property type="entry name" value="RVT_2"/>
</dbReference>
<accession>A0A371GZW5</accession>
<feature type="non-terminal residue" evidence="2">
    <location>
        <position position="1"/>
    </location>
</feature>
<dbReference type="PANTHER" id="PTHR35317:SF43">
    <property type="entry name" value="TRANSMEMBRANE PROTEIN"/>
    <property type="match status" value="1"/>
</dbReference>
<dbReference type="EMBL" id="QJKJ01003992">
    <property type="protein sequence ID" value="RDX96003.1"/>
    <property type="molecule type" value="Genomic_DNA"/>
</dbReference>
<keyword evidence="3" id="KW-1185">Reference proteome</keyword>
<feature type="domain" description="Reverse transcriptase Ty1/copia-type" evidence="1">
    <location>
        <begin position="193"/>
        <end position="251"/>
    </location>
</feature>
<protein>
    <recommendedName>
        <fullName evidence="1">Reverse transcriptase Ty1/copia-type domain-containing protein</fullName>
    </recommendedName>
</protein>
<feature type="domain" description="Reverse transcriptase Ty1/copia-type" evidence="1">
    <location>
        <begin position="256"/>
        <end position="331"/>
    </location>
</feature>
<dbReference type="PANTHER" id="PTHR35317">
    <property type="entry name" value="OS04G0629600 PROTEIN"/>
    <property type="match status" value="1"/>
</dbReference>
<gene>
    <name evidence="2" type="ORF">CR513_21382</name>
</gene>
<dbReference type="Pfam" id="PF07727">
    <property type="entry name" value="RVT_2"/>
    <property type="match status" value="2"/>
</dbReference>
<sequence>MWRQSNLLAKLISMKYKGKGNIREYIMEMYNLASKLKSFKLEFGEDLLVHLILISLPAHFRQFKVSYNNQKDKWSLNELISHYLQEEERLKMNFNIERKLKSSNLIVVVNSIYDELGEQRPGLFALFLRECGIVSQYTMLSKPSMNDVEMRYLEEIEFKKEENIRNVVFEEEFFNDIGQVLVAITIWESTLATQKEGIDYKETFCPVSSKDSFRTIMARVAHFDFEIHHMDVKTVFLNVDIDKTIYMVQLENFVQMTLSLRYIGLLHETKRFLTKNFEMKDLGKISFVLGIQILKDCSQDILRLLQENYINKVLDRFDMKDSKSRDTPIVKGDKFSLK</sequence>
<evidence type="ECO:0000259" key="1">
    <source>
        <dbReference type="Pfam" id="PF07727"/>
    </source>
</evidence>